<dbReference type="Pfam" id="PF00155">
    <property type="entry name" value="Aminotran_1_2"/>
    <property type="match status" value="1"/>
</dbReference>
<dbReference type="Proteomes" id="UP000012429">
    <property type="component" value="Unassembled WGS sequence"/>
</dbReference>
<evidence type="ECO:0000256" key="1">
    <source>
        <dbReference type="SAM" id="MobiDB-lite"/>
    </source>
</evidence>
<dbReference type="SUPFAM" id="SSF53383">
    <property type="entry name" value="PLP-dependent transferases"/>
    <property type="match status" value="1"/>
</dbReference>
<dbReference type="PANTHER" id="PTHR46577">
    <property type="entry name" value="HTH-TYPE TRANSCRIPTIONAL REGULATORY PROTEIN GABR"/>
    <property type="match status" value="1"/>
</dbReference>
<dbReference type="EMBL" id="AQHN01000065">
    <property type="protein sequence ID" value="ENN86568.1"/>
    <property type="molecule type" value="Genomic_DNA"/>
</dbReference>
<evidence type="ECO:0000259" key="2">
    <source>
        <dbReference type="Pfam" id="PF00155"/>
    </source>
</evidence>
<dbReference type="AlphaFoldDB" id="N6U8N9"/>
<dbReference type="CDD" id="cd00609">
    <property type="entry name" value="AAT_like"/>
    <property type="match status" value="1"/>
</dbReference>
<keyword evidence="4" id="KW-1185">Reference proteome</keyword>
<feature type="domain" description="Aminotransferase class I/classII large" evidence="2">
    <location>
        <begin position="115"/>
        <end position="245"/>
    </location>
</feature>
<name>N6U8N9_9HYPH</name>
<feature type="region of interest" description="Disordered" evidence="1">
    <location>
        <begin position="249"/>
        <end position="270"/>
    </location>
</feature>
<dbReference type="InterPro" id="IPR015424">
    <property type="entry name" value="PyrdxlP-dep_Trfase"/>
</dbReference>
<reference evidence="3 4" key="1">
    <citation type="journal article" date="2012" name="BMC Genomics">
        <title>Genomic basis of broad host range and environmental adaptability of Rhizobium tropici CIAT 899 and Rhizobium sp. PRF 81 which are used in inoculants for common bean (Phaseolus vulgaris L.).</title>
        <authorList>
            <person name="Ormeno-Orrillo E."/>
            <person name="Menna P."/>
            <person name="Almeida L.G."/>
            <person name="Ollero F.J."/>
            <person name="Nicolas M.F."/>
            <person name="Pains Rodrigues E."/>
            <person name="Shigueyoshi Nakatani A."/>
            <person name="Silva Batista J.S."/>
            <person name="Oliveira Chueire L.M."/>
            <person name="Souza R.C."/>
            <person name="Ribeiro Vasconcelos A.T."/>
            <person name="Megias M."/>
            <person name="Hungria M."/>
            <person name="Martinez-Romero E."/>
        </authorList>
    </citation>
    <scope>NUCLEOTIDE SEQUENCE [LARGE SCALE GENOMIC DNA]</scope>
    <source>
        <strain evidence="3 4">PRF 81</strain>
    </source>
</reference>
<dbReference type="PANTHER" id="PTHR46577:SF1">
    <property type="entry name" value="HTH-TYPE TRANSCRIPTIONAL REGULATORY PROTEIN GABR"/>
    <property type="match status" value="1"/>
</dbReference>
<organism evidence="3 4">
    <name type="scientific">Rhizobium freirei PRF 81</name>
    <dbReference type="NCBI Taxonomy" id="363754"/>
    <lineage>
        <taxon>Bacteria</taxon>
        <taxon>Pseudomonadati</taxon>
        <taxon>Pseudomonadota</taxon>
        <taxon>Alphaproteobacteria</taxon>
        <taxon>Hyphomicrobiales</taxon>
        <taxon>Rhizobiaceae</taxon>
        <taxon>Rhizobium/Agrobacterium group</taxon>
        <taxon>Rhizobium</taxon>
    </lineage>
</organism>
<dbReference type="InterPro" id="IPR015421">
    <property type="entry name" value="PyrdxlP-dep_Trfase_major"/>
</dbReference>
<accession>N6U8N9</accession>
<dbReference type="STRING" id="363754.RHSP_82305"/>
<dbReference type="Gene3D" id="3.40.640.10">
    <property type="entry name" value="Type I PLP-dependent aspartate aminotransferase-like (Major domain)"/>
    <property type="match status" value="1"/>
</dbReference>
<protein>
    <recommendedName>
        <fullName evidence="2">Aminotransferase class I/classII large domain-containing protein</fullName>
    </recommendedName>
</protein>
<evidence type="ECO:0000313" key="3">
    <source>
        <dbReference type="EMBL" id="ENN86568.1"/>
    </source>
</evidence>
<dbReference type="InterPro" id="IPR004839">
    <property type="entry name" value="Aminotransferase_I/II_large"/>
</dbReference>
<comment type="caution">
    <text evidence="3">The sequence shown here is derived from an EMBL/GenBank/DDBJ whole genome shotgun (WGS) entry which is preliminary data.</text>
</comment>
<evidence type="ECO:0000313" key="4">
    <source>
        <dbReference type="Proteomes" id="UP000012429"/>
    </source>
</evidence>
<gene>
    <name evidence="3" type="ORF">RHSP_82305</name>
</gene>
<sequence length="270" mass="28561">MSHPQKTRTACHRNGGAARIPVEVRWLLIEARPGKGTFVREGPASPAEVVDLSWQSVALGAARGDGGFLETSLTLPPADGLILSMGYLPPDLQASGLLAHALRRAAGRVDLWDRLPIEGLQSLRAWFAREIGNGAVFSPHDVIICNGGQAAITATLRALVPPGRPILVETPTYTGAMSAARAAGLEVIPVAIDENGVRPELLEDAFEQTGARVFYSQPTFSNPSGVVMSNERRAAVLDIAAKAGGRLHHRGRLGARSRSGRQRTGSACDG</sequence>
<dbReference type="PATRIC" id="fig|363754.4.peg.3546"/>
<proteinExistence type="predicted"/>
<dbReference type="InterPro" id="IPR051446">
    <property type="entry name" value="HTH_trans_reg/aminotransferase"/>
</dbReference>
<dbReference type="GO" id="GO:0030170">
    <property type="term" value="F:pyridoxal phosphate binding"/>
    <property type="evidence" value="ECO:0007669"/>
    <property type="project" value="InterPro"/>
</dbReference>
<feature type="compositionally biased region" description="Basic residues" evidence="1">
    <location>
        <begin position="249"/>
        <end position="261"/>
    </location>
</feature>